<sequence>MKIRSTPLIALGAVSLLALAGCAPAAETEVDTVGNGNDDQKNVTLAVFNGWDEGIAVSELWKAILDEKGYNVELEYADVAAVYEGLSASDYDLTMDIWLPDTHGEYIEKYGDEITDLGAWNNESKLTIAVNADAPIDSLAELAENADLFGNQIVGIEAGAGLTAATEDRVIPSYGLEDMEFTTSSTAAMLSELKAATDAGENVVVTLWEPHWAYGSFPIKNLEDPEGTLESVESLHSFGSADFSENFPEASGWIEGFEMELETLYTLEEAMFVDYDGSDYAPIVAQWIEDNQEYVDGLTS</sequence>
<evidence type="ECO:0000256" key="2">
    <source>
        <dbReference type="ARBA" id="ARBA00022448"/>
    </source>
</evidence>
<evidence type="ECO:0000256" key="5">
    <source>
        <dbReference type="SAM" id="SignalP"/>
    </source>
</evidence>
<dbReference type="Pfam" id="PF04069">
    <property type="entry name" value="OpuAC"/>
    <property type="match status" value="1"/>
</dbReference>
<gene>
    <name evidence="7" type="ORF">E3T55_08730</name>
</gene>
<organism evidence="7 8">
    <name type="scientific">Cryobacterium frigoriphilum</name>
    <dbReference type="NCBI Taxonomy" id="1259150"/>
    <lineage>
        <taxon>Bacteria</taxon>
        <taxon>Bacillati</taxon>
        <taxon>Actinomycetota</taxon>
        <taxon>Actinomycetes</taxon>
        <taxon>Micrococcales</taxon>
        <taxon>Microbacteriaceae</taxon>
        <taxon>Cryobacterium</taxon>
    </lineage>
</organism>
<dbReference type="CDD" id="cd13639">
    <property type="entry name" value="PBP2_OpuAC_like"/>
    <property type="match status" value="1"/>
</dbReference>
<dbReference type="SUPFAM" id="SSF53850">
    <property type="entry name" value="Periplasmic binding protein-like II"/>
    <property type="match status" value="1"/>
</dbReference>
<evidence type="ECO:0000313" key="8">
    <source>
        <dbReference type="Proteomes" id="UP000297447"/>
    </source>
</evidence>
<dbReference type="OrthoDB" id="9787902at2"/>
<proteinExistence type="predicted"/>
<dbReference type="Gene3D" id="3.40.190.100">
    <property type="entry name" value="Glycine betaine-binding periplasmic protein, domain 2"/>
    <property type="match status" value="1"/>
</dbReference>
<dbReference type="AlphaFoldDB" id="A0A4R9A1N3"/>
<evidence type="ECO:0000313" key="7">
    <source>
        <dbReference type="EMBL" id="TFD50507.1"/>
    </source>
</evidence>
<dbReference type="GO" id="GO:0005275">
    <property type="term" value="F:amine transmembrane transporter activity"/>
    <property type="evidence" value="ECO:0007669"/>
    <property type="project" value="TreeGrafter"/>
</dbReference>
<feature type="domain" description="ABC-type glycine betaine transport system substrate-binding" evidence="6">
    <location>
        <begin position="41"/>
        <end position="289"/>
    </location>
</feature>
<dbReference type="PANTHER" id="PTHR47737">
    <property type="entry name" value="GLYCINE BETAINE/PROLINE BETAINE TRANSPORT SYSTEM PERMEASE PROTEIN PROW"/>
    <property type="match status" value="1"/>
</dbReference>
<dbReference type="EMBL" id="SOHE01000041">
    <property type="protein sequence ID" value="TFD50507.1"/>
    <property type="molecule type" value="Genomic_DNA"/>
</dbReference>
<dbReference type="GO" id="GO:0031460">
    <property type="term" value="P:glycine betaine transport"/>
    <property type="evidence" value="ECO:0007669"/>
    <property type="project" value="TreeGrafter"/>
</dbReference>
<dbReference type="RefSeq" id="WP_134519182.1">
    <property type="nucleotide sequence ID" value="NZ_SOHE01000041.1"/>
</dbReference>
<evidence type="ECO:0000256" key="3">
    <source>
        <dbReference type="ARBA" id="ARBA00022475"/>
    </source>
</evidence>
<dbReference type="Gene3D" id="3.10.105.10">
    <property type="entry name" value="Dipeptide-binding Protein, Domain 3"/>
    <property type="match status" value="2"/>
</dbReference>
<dbReference type="Proteomes" id="UP000297447">
    <property type="component" value="Unassembled WGS sequence"/>
</dbReference>
<keyword evidence="2" id="KW-0813">Transport</keyword>
<dbReference type="GO" id="GO:0015226">
    <property type="term" value="F:carnitine transmembrane transporter activity"/>
    <property type="evidence" value="ECO:0007669"/>
    <property type="project" value="TreeGrafter"/>
</dbReference>
<dbReference type="GO" id="GO:0043190">
    <property type="term" value="C:ATP-binding cassette (ABC) transporter complex"/>
    <property type="evidence" value="ECO:0007669"/>
    <property type="project" value="InterPro"/>
</dbReference>
<keyword evidence="8" id="KW-1185">Reference proteome</keyword>
<comment type="caution">
    <text evidence="7">The sequence shown here is derived from an EMBL/GenBank/DDBJ whole genome shotgun (WGS) entry which is preliminary data.</text>
</comment>
<dbReference type="PROSITE" id="PS51257">
    <property type="entry name" value="PROKAR_LIPOPROTEIN"/>
    <property type="match status" value="1"/>
</dbReference>
<keyword evidence="4" id="KW-0472">Membrane</keyword>
<evidence type="ECO:0000256" key="1">
    <source>
        <dbReference type="ARBA" id="ARBA00004236"/>
    </source>
</evidence>
<dbReference type="PANTHER" id="PTHR47737:SF1">
    <property type="entry name" value="GLYCINE BETAINE_PROLINE BETAINE TRANSPORT SYSTEM PERMEASE PROTEIN PROW"/>
    <property type="match status" value="1"/>
</dbReference>
<accession>A0A4R9A1N3</accession>
<evidence type="ECO:0000256" key="4">
    <source>
        <dbReference type="ARBA" id="ARBA00023136"/>
    </source>
</evidence>
<comment type="subcellular location">
    <subcellularLocation>
        <location evidence="1">Cell membrane</location>
    </subcellularLocation>
</comment>
<name>A0A4R9A1N3_9MICO</name>
<keyword evidence="3" id="KW-1003">Cell membrane</keyword>
<feature type="signal peptide" evidence="5">
    <location>
        <begin position="1"/>
        <end position="25"/>
    </location>
</feature>
<keyword evidence="5" id="KW-0732">Signal</keyword>
<dbReference type="InterPro" id="IPR007210">
    <property type="entry name" value="ABC_Gly_betaine_transp_sub-bd"/>
</dbReference>
<feature type="chain" id="PRO_5020208055" evidence="5">
    <location>
        <begin position="26"/>
        <end position="300"/>
    </location>
</feature>
<evidence type="ECO:0000259" key="6">
    <source>
        <dbReference type="Pfam" id="PF04069"/>
    </source>
</evidence>
<dbReference type="GO" id="GO:0015871">
    <property type="term" value="P:choline transport"/>
    <property type="evidence" value="ECO:0007669"/>
    <property type="project" value="TreeGrafter"/>
</dbReference>
<reference evidence="7 8" key="1">
    <citation type="submission" date="2019-03" db="EMBL/GenBank/DDBJ databases">
        <title>Genomics of glacier-inhabiting Cryobacterium strains.</title>
        <authorList>
            <person name="Liu Q."/>
            <person name="Xin Y.-H."/>
        </authorList>
    </citation>
    <scope>NUCLEOTIDE SEQUENCE [LARGE SCALE GENOMIC DNA]</scope>
    <source>
        <strain evidence="7 8">Hh14</strain>
    </source>
</reference>
<protein>
    <submittedName>
        <fullName evidence="7">Glycine betaine ABC transporter substrate-binding protein</fullName>
    </submittedName>
</protein>